<dbReference type="InterPro" id="IPR013424">
    <property type="entry name" value="Ice-binding_C"/>
</dbReference>
<sequence length="312" mass="33506">MKTNIRKLLLMGMVTFLATVPLVAQSATVNNALVGPGPANDPYPTPPGGTATYGTSTTINGGIFTVAPDNSGTGSGAFNPFLRTNNNGNTEVEEGFNTDYDPAPLDAIKGVHTHSVKLSDLTSITYNSEQYIRLFLDLGEPESVVINRNKTELNPLISLLELELFVNTSTGSVSKYADLGTKVWDLDGLVDTTLTLDYNILGGGNGKYDIVALFKASLFANFASDDYFYLYNKFGIETVSPPEYASQGTFEEWAFDTTGNPLKFGCENPDYAAAHQDECGGTPPFNVPEPDSIALLGVGLLGLAMSRKQKRL</sequence>
<evidence type="ECO:0000313" key="4">
    <source>
        <dbReference type="Proteomes" id="UP001162780"/>
    </source>
</evidence>
<organism evidence="3 4">
    <name type="scientific">Methylomonas rapida</name>
    <dbReference type="NCBI Taxonomy" id="2963939"/>
    <lineage>
        <taxon>Bacteria</taxon>
        <taxon>Pseudomonadati</taxon>
        <taxon>Pseudomonadota</taxon>
        <taxon>Gammaproteobacteria</taxon>
        <taxon>Methylococcales</taxon>
        <taxon>Methylococcaceae</taxon>
        <taxon>Methylomonas</taxon>
    </lineage>
</organism>
<dbReference type="NCBIfam" id="TIGR02595">
    <property type="entry name" value="PEP_CTERM"/>
    <property type="match status" value="1"/>
</dbReference>
<dbReference type="RefSeq" id="WP_255187527.1">
    <property type="nucleotide sequence ID" value="NZ_CP113517.1"/>
</dbReference>
<gene>
    <name evidence="3" type="ORF">NM686_008900</name>
</gene>
<accession>A0ABY7GQ53</accession>
<evidence type="ECO:0000259" key="2">
    <source>
        <dbReference type="Pfam" id="PF07589"/>
    </source>
</evidence>
<reference evidence="3" key="1">
    <citation type="submission" date="2022-11" db="EMBL/GenBank/DDBJ databases">
        <title>Methylomonas rapida sp. nov., Carotenoid-Producing Obligate Methanotrophs with High Growth Characteristics and Biotechnological Potential.</title>
        <authorList>
            <person name="Tikhonova E.N."/>
            <person name="Suleimanov R.Z."/>
            <person name="Miroshnikov K."/>
            <person name="Oshkin I.Y."/>
            <person name="Belova S.E."/>
            <person name="Danilova O.V."/>
            <person name="Ashikhmin A."/>
            <person name="Konopkin A."/>
            <person name="But S.Y."/>
            <person name="Khmelenina V.N."/>
            <person name="Kuznetsov N."/>
            <person name="Pimenov N.V."/>
            <person name="Dedysh S.N."/>
        </authorList>
    </citation>
    <scope>NUCLEOTIDE SEQUENCE</scope>
    <source>
        <strain evidence="3">MP1</strain>
    </source>
</reference>
<evidence type="ECO:0000256" key="1">
    <source>
        <dbReference type="SAM" id="SignalP"/>
    </source>
</evidence>
<proteinExistence type="predicted"/>
<dbReference type="Proteomes" id="UP001162780">
    <property type="component" value="Chromosome"/>
</dbReference>
<dbReference type="Pfam" id="PF07589">
    <property type="entry name" value="PEP-CTERM"/>
    <property type="match status" value="1"/>
</dbReference>
<keyword evidence="4" id="KW-1185">Reference proteome</keyword>
<evidence type="ECO:0000313" key="3">
    <source>
        <dbReference type="EMBL" id="WAR46616.1"/>
    </source>
</evidence>
<feature type="signal peptide" evidence="1">
    <location>
        <begin position="1"/>
        <end position="26"/>
    </location>
</feature>
<feature type="domain" description="Ice-binding protein C-terminal" evidence="2">
    <location>
        <begin position="287"/>
        <end position="308"/>
    </location>
</feature>
<keyword evidence="1" id="KW-0732">Signal</keyword>
<feature type="chain" id="PRO_5046801262" evidence="1">
    <location>
        <begin position="27"/>
        <end position="312"/>
    </location>
</feature>
<protein>
    <submittedName>
        <fullName evidence="3">PEP-CTERM sorting domain-containing protein</fullName>
    </submittedName>
</protein>
<name>A0ABY7GQ53_9GAMM</name>
<dbReference type="EMBL" id="CP113517">
    <property type="protein sequence ID" value="WAR46616.1"/>
    <property type="molecule type" value="Genomic_DNA"/>
</dbReference>